<dbReference type="Proteomes" id="UP001305779">
    <property type="component" value="Unassembled WGS sequence"/>
</dbReference>
<feature type="coiled-coil region" evidence="1">
    <location>
        <begin position="243"/>
        <end position="308"/>
    </location>
</feature>
<keyword evidence="1" id="KW-0175">Coiled coil</keyword>
<dbReference type="InterPro" id="IPR029327">
    <property type="entry name" value="HAUS4"/>
</dbReference>
<accession>A0ABR0F140</accession>
<keyword evidence="3" id="KW-1185">Reference proteome</keyword>
<dbReference type="Pfam" id="PF14735">
    <property type="entry name" value="HAUS4"/>
    <property type="match status" value="1"/>
</dbReference>
<organism evidence="2 3">
    <name type="scientific">Zasmidium cellare</name>
    <name type="common">Wine cellar mold</name>
    <name type="synonym">Racodium cellare</name>
    <dbReference type="NCBI Taxonomy" id="395010"/>
    <lineage>
        <taxon>Eukaryota</taxon>
        <taxon>Fungi</taxon>
        <taxon>Dikarya</taxon>
        <taxon>Ascomycota</taxon>
        <taxon>Pezizomycotina</taxon>
        <taxon>Dothideomycetes</taxon>
        <taxon>Dothideomycetidae</taxon>
        <taxon>Mycosphaerellales</taxon>
        <taxon>Mycosphaerellaceae</taxon>
        <taxon>Zasmidium</taxon>
    </lineage>
</organism>
<sequence>MLPPVDPEILSANPQFDALYRDLCSNKLEEDGTTKIDAKAQKERDAFKEELRKARVSAAKQNLVKSYLSALSYRGDDLPSELQELVGIIAASLSARLSKEDMNLLRDDVEKFKENIALIALVVSHAAAEDITGIARLLQQDKPLDWRDLPSRLQGLQEETSQTRSAINSTRLSLIQQSSTIHTLYRQALELSIRTLEQTIHGSVSRYTKAKAEYLATVAKAMNAKTQVQLNQLLAQTQSEEMQGALKSKVEELEREEKGLRRKVREREEVLEEYRGQGGGIEGLAREYAEVLREAERVRGDVERLEGRVS</sequence>
<evidence type="ECO:0000313" key="3">
    <source>
        <dbReference type="Proteomes" id="UP001305779"/>
    </source>
</evidence>
<evidence type="ECO:0000313" key="2">
    <source>
        <dbReference type="EMBL" id="KAK4507101.1"/>
    </source>
</evidence>
<proteinExistence type="predicted"/>
<comment type="caution">
    <text evidence="2">The sequence shown here is derived from an EMBL/GenBank/DDBJ whole genome shotgun (WGS) entry which is preliminary data.</text>
</comment>
<protein>
    <submittedName>
        <fullName evidence="2">Uncharacterized protein</fullName>
    </submittedName>
</protein>
<dbReference type="EMBL" id="JAXOVC010000001">
    <property type="protein sequence ID" value="KAK4507101.1"/>
    <property type="molecule type" value="Genomic_DNA"/>
</dbReference>
<reference evidence="2 3" key="1">
    <citation type="journal article" date="2023" name="G3 (Bethesda)">
        <title>A chromosome-level genome assembly of Zasmidium syzygii isolated from banana leaves.</title>
        <authorList>
            <person name="van Westerhoven A.C."/>
            <person name="Mehrabi R."/>
            <person name="Talebi R."/>
            <person name="Steentjes M.B.F."/>
            <person name="Corcolon B."/>
            <person name="Chong P.A."/>
            <person name="Kema G.H.J."/>
            <person name="Seidl M.F."/>
        </authorList>
    </citation>
    <scope>NUCLEOTIDE SEQUENCE [LARGE SCALE GENOMIC DNA]</scope>
    <source>
        <strain evidence="2 3">P124</strain>
    </source>
</reference>
<name>A0ABR0F140_ZASCE</name>
<evidence type="ECO:0000256" key="1">
    <source>
        <dbReference type="SAM" id="Coils"/>
    </source>
</evidence>
<gene>
    <name evidence="2" type="ORF">PRZ48_000835</name>
</gene>